<dbReference type="RefSeq" id="WP_275113330.1">
    <property type="nucleotide sequence ID" value="NZ_PYZR01000396.1"/>
</dbReference>
<dbReference type="InterPro" id="IPR029061">
    <property type="entry name" value="THDP-binding"/>
</dbReference>
<dbReference type="InterPro" id="IPR012001">
    <property type="entry name" value="Thiamin_PyroP_enz_TPP-bd_dom"/>
</dbReference>
<protein>
    <submittedName>
        <fullName evidence="2">2-succinyl-5-enolpyruvyl-6-hydroxy-3-cyclohexene-1-carboxylate synthase</fullName>
    </submittedName>
</protein>
<sequence length="81" mass="8757">MTKHVEALTKQVYTLASELYAYGIREVVISPGSRSTPLAIAIEAHPKLTTWIHPDERSAAFFALGLMKGSEKPVAVLCTSG</sequence>
<evidence type="ECO:0000313" key="2">
    <source>
        <dbReference type="EMBL" id="PTF56339.1"/>
    </source>
</evidence>
<dbReference type="SUPFAM" id="SSF52518">
    <property type="entry name" value="Thiamin diphosphate-binding fold (THDP-binding)"/>
    <property type="match status" value="1"/>
</dbReference>
<accession>A0A2T4LNR4</accession>
<organism evidence="2 3">
    <name type="scientific">Staphylococcus cohnii</name>
    <dbReference type="NCBI Taxonomy" id="29382"/>
    <lineage>
        <taxon>Bacteria</taxon>
        <taxon>Bacillati</taxon>
        <taxon>Bacillota</taxon>
        <taxon>Bacilli</taxon>
        <taxon>Bacillales</taxon>
        <taxon>Staphylococcaceae</taxon>
        <taxon>Staphylococcus</taxon>
        <taxon>Staphylococcus cohnii species complex</taxon>
    </lineage>
</organism>
<dbReference type="EMBL" id="PYZR01000396">
    <property type="protein sequence ID" value="PTF56339.1"/>
    <property type="molecule type" value="Genomic_DNA"/>
</dbReference>
<dbReference type="PANTHER" id="PTHR42916:SF1">
    <property type="entry name" value="PROTEIN PHYLLO, CHLOROPLASTIC"/>
    <property type="match status" value="1"/>
</dbReference>
<evidence type="ECO:0000259" key="1">
    <source>
        <dbReference type="Pfam" id="PF02776"/>
    </source>
</evidence>
<name>A0A2T4LNR4_9STAP</name>
<proteinExistence type="predicted"/>
<dbReference type="Gene3D" id="3.40.50.970">
    <property type="match status" value="1"/>
</dbReference>
<feature type="non-terminal residue" evidence="2">
    <location>
        <position position="81"/>
    </location>
</feature>
<dbReference type="Proteomes" id="UP000241208">
    <property type="component" value="Unassembled WGS sequence"/>
</dbReference>
<evidence type="ECO:0000313" key="3">
    <source>
        <dbReference type="Proteomes" id="UP000241208"/>
    </source>
</evidence>
<feature type="domain" description="Thiamine pyrophosphate enzyme N-terminal TPP-binding" evidence="1">
    <location>
        <begin position="15"/>
        <end position="81"/>
    </location>
</feature>
<gene>
    <name evidence="2" type="ORF">BUY34_13800</name>
</gene>
<dbReference type="GO" id="GO:0030976">
    <property type="term" value="F:thiamine pyrophosphate binding"/>
    <property type="evidence" value="ECO:0007669"/>
    <property type="project" value="InterPro"/>
</dbReference>
<reference evidence="2 3" key="1">
    <citation type="journal article" date="2016" name="Front. Microbiol.">
        <title>Comprehensive Phylogenetic Analysis of Bovine Non-aureus Staphylococci Species Based on Whole-Genome Sequencing.</title>
        <authorList>
            <person name="Naushad S."/>
            <person name="Barkema H.W."/>
            <person name="Luby C."/>
            <person name="Condas L.A."/>
            <person name="Nobrega D.B."/>
            <person name="Carson D.A."/>
            <person name="De Buck J."/>
        </authorList>
    </citation>
    <scope>NUCLEOTIDE SEQUENCE [LARGE SCALE GENOMIC DNA]</scope>
    <source>
        <strain evidence="2 3">SNUC 3829</strain>
    </source>
</reference>
<dbReference type="Pfam" id="PF02776">
    <property type="entry name" value="TPP_enzyme_N"/>
    <property type="match status" value="1"/>
</dbReference>
<comment type="caution">
    <text evidence="2">The sequence shown here is derived from an EMBL/GenBank/DDBJ whole genome shotgun (WGS) entry which is preliminary data.</text>
</comment>
<dbReference type="AlphaFoldDB" id="A0A2T4LNR4"/>
<dbReference type="PANTHER" id="PTHR42916">
    <property type="entry name" value="2-SUCCINYL-5-ENOLPYRUVYL-6-HYDROXY-3-CYCLOHEXENE-1-CARBOXYLATE SYNTHASE"/>
    <property type="match status" value="1"/>
</dbReference>